<evidence type="ECO:0000313" key="3">
    <source>
        <dbReference type="Proteomes" id="UP000676079"/>
    </source>
</evidence>
<keyword evidence="3" id="KW-1185">Reference proteome</keyword>
<accession>A0ABX8BHF5</accession>
<evidence type="ECO:0000259" key="1">
    <source>
        <dbReference type="PROSITE" id="PS50943"/>
    </source>
</evidence>
<proteinExistence type="predicted"/>
<dbReference type="PROSITE" id="PS50943">
    <property type="entry name" value="HTH_CROC1"/>
    <property type="match status" value="1"/>
</dbReference>
<dbReference type="Pfam" id="PF19054">
    <property type="entry name" value="DUF5753"/>
    <property type="match status" value="1"/>
</dbReference>
<evidence type="ECO:0000313" key="2">
    <source>
        <dbReference type="EMBL" id="QUX20789.1"/>
    </source>
</evidence>
<dbReference type="Pfam" id="PF13560">
    <property type="entry name" value="HTH_31"/>
    <property type="match status" value="1"/>
</dbReference>
<dbReference type="CDD" id="cd00093">
    <property type="entry name" value="HTH_XRE"/>
    <property type="match status" value="1"/>
</dbReference>
<gene>
    <name evidence="2" type="ORF">KGD84_20170</name>
</gene>
<feature type="domain" description="HTH cro/C1-type" evidence="1">
    <location>
        <begin position="22"/>
        <end position="76"/>
    </location>
</feature>
<dbReference type="Gene3D" id="1.10.260.40">
    <property type="entry name" value="lambda repressor-like DNA-binding domains"/>
    <property type="match status" value="1"/>
</dbReference>
<name>A0ABX8BHF5_9ACTN</name>
<sequence length="285" mass="31741">MEESAYPGKRTDSARKELASLLRSARLNSGLAGQELADVLGWSQSKVSKIENGRTRPTTDDVKAWVDACRVSKDVARHSSELAEAVLVESRHWRVVHARGLRAGQEGVRALEQRAEVVRSFQPSLVPGLLQTAEYARQVLSAVDLSGRRDIPEAVAARMRRQEALYEPDRRFEFTLTEAALRWHPHDADLLAAQVDRLLSVATLTNVTLRVLPLSSSFGHLQSNGFLLFEIPDDPTVIVETFTRELVITDPEEVGQYRDIHAVLTEHALNEAASRDHLRELAASL</sequence>
<dbReference type="Proteomes" id="UP000676079">
    <property type="component" value="Chromosome"/>
</dbReference>
<organism evidence="2 3">
    <name type="scientific">Nocardiopsis changdeensis</name>
    <dbReference type="NCBI Taxonomy" id="2831969"/>
    <lineage>
        <taxon>Bacteria</taxon>
        <taxon>Bacillati</taxon>
        <taxon>Actinomycetota</taxon>
        <taxon>Actinomycetes</taxon>
        <taxon>Streptosporangiales</taxon>
        <taxon>Nocardiopsidaceae</taxon>
        <taxon>Nocardiopsis</taxon>
    </lineage>
</organism>
<protein>
    <submittedName>
        <fullName evidence="2">Helix-turn-helix transcriptional regulator</fullName>
    </submittedName>
</protein>
<reference evidence="2 3" key="1">
    <citation type="submission" date="2021-05" db="EMBL/GenBank/DDBJ databases">
        <title>Direct Submission.</title>
        <authorList>
            <person name="Li K."/>
            <person name="Gao J."/>
        </authorList>
    </citation>
    <scope>NUCLEOTIDE SEQUENCE [LARGE SCALE GENOMIC DNA]</scope>
    <source>
        <strain evidence="2 3">Mg02</strain>
    </source>
</reference>
<dbReference type="EMBL" id="CP074133">
    <property type="protein sequence ID" value="QUX20789.1"/>
    <property type="molecule type" value="Genomic_DNA"/>
</dbReference>
<dbReference type="InterPro" id="IPR001387">
    <property type="entry name" value="Cro/C1-type_HTH"/>
</dbReference>
<dbReference type="SUPFAM" id="SSF47413">
    <property type="entry name" value="lambda repressor-like DNA-binding domains"/>
    <property type="match status" value="1"/>
</dbReference>
<dbReference type="InterPro" id="IPR010982">
    <property type="entry name" value="Lambda_DNA-bd_dom_sf"/>
</dbReference>
<dbReference type="SMART" id="SM00530">
    <property type="entry name" value="HTH_XRE"/>
    <property type="match status" value="1"/>
</dbReference>
<dbReference type="InterPro" id="IPR043917">
    <property type="entry name" value="DUF5753"/>
</dbReference>